<evidence type="ECO:0000313" key="2">
    <source>
        <dbReference type="EMBL" id="OAF64111.1"/>
    </source>
</evidence>
<name>A0A177ARU5_9BILA</name>
<evidence type="ECO:0000313" key="3">
    <source>
        <dbReference type="Proteomes" id="UP000078046"/>
    </source>
</evidence>
<feature type="region of interest" description="Disordered" evidence="1">
    <location>
        <begin position="137"/>
        <end position="176"/>
    </location>
</feature>
<keyword evidence="3" id="KW-1185">Reference proteome</keyword>
<evidence type="ECO:0000256" key="1">
    <source>
        <dbReference type="SAM" id="MobiDB-lite"/>
    </source>
</evidence>
<sequence length="438" mass="51356">MDRTELMLVVNLSPLDPIKAFYKNKCVIMDSENVFILITFNEKTGKINQVNWIKFNTTMRYNMRYQNIIKYSLRECSALIDLNLFIEKDEKEYANNYYNVVDQDCNGDKKKKLKILIRDKNDENSILNKNKNLKDFKKKNGVDHKNGNISKVDNGTENNNETKTKRINGDKEDGIIDKNNKMNETDNFFKKVNSNYTQQLESKKQITPKLCKSNQEKNGNLYKNKNLYLMLLTEGEVGVFKIDRNILKLVFHKSLQQYKGVITGDLGNHNLAIITKNFDVILFDLLKDNSKVLKLYEIRNLYLLSINNHIKTYNDLLFSKFEKESMLIIHQRYVEVYTDNVVDNLKMPENIIYGCWSHTADKVLLLGEANTIFIVSVFKDGANIIKSYETKNCSFIRSRNELFGEVAWLSEKEILVDKKFLLNIDSENEPHYYYEKFV</sequence>
<reference evidence="2 3" key="1">
    <citation type="submission" date="2016-04" db="EMBL/GenBank/DDBJ databases">
        <title>The genome of Intoshia linei affirms orthonectids as highly simplified spiralians.</title>
        <authorList>
            <person name="Mikhailov K.V."/>
            <person name="Slusarev G.S."/>
            <person name="Nikitin M.A."/>
            <person name="Logacheva M.D."/>
            <person name="Penin A."/>
            <person name="Aleoshin V."/>
            <person name="Panchin Y.V."/>
        </authorList>
    </citation>
    <scope>NUCLEOTIDE SEQUENCE [LARGE SCALE GENOMIC DNA]</scope>
    <source>
        <strain evidence="2">Intl2013</strain>
        <tissue evidence="2">Whole animal</tissue>
    </source>
</reference>
<proteinExistence type="predicted"/>
<accession>A0A177ARU5</accession>
<protein>
    <submittedName>
        <fullName evidence="2">Uncharacterized protein</fullName>
    </submittedName>
</protein>
<comment type="caution">
    <text evidence="2">The sequence shown here is derived from an EMBL/GenBank/DDBJ whole genome shotgun (WGS) entry which is preliminary data.</text>
</comment>
<feature type="compositionally biased region" description="Basic and acidic residues" evidence="1">
    <location>
        <begin position="137"/>
        <end position="146"/>
    </location>
</feature>
<organism evidence="2 3">
    <name type="scientific">Intoshia linei</name>
    <dbReference type="NCBI Taxonomy" id="1819745"/>
    <lineage>
        <taxon>Eukaryota</taxon>
        <taxon>Metazoa</taxon>
        <taxon>Spiralia</taxon>
        <taxon>Lophotrochozoa</taxon>
        <taxon>Mesozoa</taxon>
        <taxon>Orthonectida</taxon>
        <taxon>Rhopaluridae</taxon>
        <taxon>Intoshia</taxon>
    </lineage>
</organism>
<dbReference type="Proteomes" id="UP000078046">
    <property type="component" value="Unassembled WGS sequence"/>
</dbReference>
<feature type="compositionally biased region" description="Basic and acidic residues" evidence="1">
    <location>
        <begin position="160"/>
        <end position="176"/>
    </location>
</feature>
<feature type="non-terminal residue" evidence="2">
    <location>
        <position position="438"/>
    </location>
</feature>
<gene>
    <name evidence="2" type="ORF">A3Q56_08189</name>
</gene>
<dbReference type="AlphaFoldDB" id="A0A177ARU5"/>
<dbReference type="EMBL" id="LWCA01002118">
    <property type="protein sequence ID" value="OAF64111.1"/>
    <property type="molecule type" value="Genomic_DNA"/>
</dbReference>